<dbReference type="RefSeq" id="WP_106160607.1">
    <property type="nucleotide sequence ID" value="NZ_PVTT01000002.1"/>
</dbReference>
<reference evidence="2 3" key="1">
    <citation type="submission" date="2018-03" db="EMBL/GenBank/DDBJ databases">
        <title>Genomic Encyclopedia of Archaeal and Bacterial Type Strains, Phase II (KMG-II): from individual species to whole genera.</title>
        <authorList>
            <person name="Goeker M."/>
        </authorList>
    </citation>
    <scope>NUCLEOTIDE SEQUENCE [LARGE SCALE GENOMIC DNA]</scope>
    <source>
        <strain evidence="2 3">DSM 29318</strain>
    </source>
</reference>
<organism evidence="2 3">
    <name type="scientific">Hasllibacter halocynthiae</name>
    <dbReference type="NCBI Taxonomy" id="595589"/>
    <lineage>
        <taxon>Bacteria</taxon>
        <taxon>Pseudomonadati</taxon>
        <taxon>Pseudomonadota</taxon>
        <taxon>Alphaproteobacteria</taxon>
        <taxon>Rhodobacterales</taxon>
        <taxon>Roseobacteraceae</taxon>
        <taxon>Hasllibacter</taxon>
    </lineage>
</organism>
<dbReference type="EMBL" id="PVTT01000002">
    <property type="protein sequence ID" value="PRY92958.1"/>
    <property type="molecule type" value="Genomic_DNA"/>
</dbReference>
<dbReference type="Proteomes" id="UP000238801">
    <property type="component" value="Unassembled WGS sequence"/>
</dbReference>
<dbReference type="Pfam" id="PF16156">
    <property type="entry name" value="DUF4864"/>
    <property type="match status" value="1"/>
</dbReference>
<protein>
    <submittedName>
        <fullName evidence="2">Uncharacterized protein DUF4864</fullName>
    </submittedName>
</protein>
<keyword evidence="1" id="KW-0732">Signal</keyword>
<proteinExistence type="predicted"/>
<comment type="caution">
    <text evidence="2">The sequence shown here is derived from an EMBL/GenBank/DDBJ whole genome shotgun (WGS) entry which is preliminary data.</text>
</comment>
<dbReference type="AlphaFoldDB" id="A0A2T0X1Z4"/>
<evidence type="ECO:0000313" key="3">
    <source>
        <dbReference type="Proteomes" id="UP000238801"/>
    </source>
</evidence>
<evidence type="ECO:0000313" key="2">
    <source>
        <dbReference type="EMBL" id="PRY92958.1"/>
    </source>
</evidence>
<evidence type="ECO:0000256" key="1">
    <source>
        <dbReference type="SAM" id="SignalP"/>
    </source>
</evidence>
<dbReference type="InterPro" id="IPR032347">
    <property type="entry name" value="DUF4864"/>
</dbReference>
<sequence>MRGTVLALAITMAGAGFGAAAQETPEATIRAQIEAFGRDDFAAAFEYASPALQGIFRTLERFGMMVMDGYPMVWRPEELRMLGAEDVPGGVVQRIGVVGPDGAYHELDYRMRPVAGGWVIEGVRILDPMENSV</sequence>
<keyword evidence="3" id="KW-1185">Reference proteome</keyword>
<feature type="signal peptide" evidence="1">
    <location>
        <begin position="1"/>
        <end position="21"/>
    </location>
</feature>
<dbReference type="OrthoDB" id="9130422at2"/>
<feature type="chain" id="PRO_5015615860" evidence="1">
    <location>
        <begin position="22"/>
        <end position="133"/>
    </location>
</feature>
<gene>
    <name evidence="2" type="ORF">BCF33_1822</name>
</gene>
<name>A0A2T0X1Z4_9RHOB</name>
<accession>A0A2T0X1Z4</accession>